<dbReference type="GO" id="GO:0006412">
    <property type="term" value="P:translation"/>
    <property type="evidence" value="ECO:0007669"/>
    <property type="project" value="InterPro"/>
</dbReference>
<evidence type="ECO:0000313" key="7">
    <source>
        <dbReference type="Proteomes" id="UP000279259"/>
    </source>
</evidence>
<dbReference type="EMBL" id="RSCD01000014">
    <property type="protein sequence ID" value="RSH89394.1"/>
    <property type="molecule type" value="Genomic_DNA"/>
</dbReference>
<dbReference type="FunFam" id="4.10.860.130:FF:000001">
    <property type="entry name" value="40S ribosomal protein S13"/>
    <property type="match status" value="1"/>
</dbReference>
<feature type="region of interest" description="Disordered" evidence="4">
    <location>
        <begin position="91"/>
        <end position="116"/>
    </location>
</feature>
<evidence type="ECO:0000256" key="3">
    <source>
        <dbReference type="ARBA" id="ARBA00023274"/>
    </source>
</evidence>
<sequence>MGRMHSKGKGMSASALPYRRSQPSWSKATPEEVCDQIFKLARRGLSPSQIGVILRDSHGVPQVKGVTGNKVLRILKTNGELRGEWGRVRRSASCEARRSPGGRQEEQTWRGLDDRGQRETRSGAWLGWANRCFVQQRAQEAWGSEQSRRAPPDLLADAAAQASPRPSPRTSTTLSRRPSLCASTSSETVATRTPSCAWLLTSHIPHPTSRAPSILLTLVQPHDSHRVPYPPSGPLLHQEAAGPPTFKYEAATASTLVA</sequence>
<dbReference type="InterPro" id="IPR023029">
    <property type="entry name" value="Ribosomal_uS15_arc_euk"/>
</dbReference>
<dbReference type="PANTHER" id="PTHR11885:SF6">
    <property type="entry name" value="SMALL RIBOSOMAL SUBUNIT PROTEIN US15"/>
    <property type="match status" value="1"/>
</dbReference>
<name>A0A427YEK8_9TREE</name>
<dbReference type="OrthoDB" id="623277at2759"/>
<evidence type="ECO:0000256" key="2">
    <source>
        <dbReference type="ARBA" id="ARBA00022980"/>
    </source>
</evidence>
<dbReference type="GO" id="GO:0003735">
    <property type="term" value="F:structural constituent of ribosome"/>
    <property type="evidence" value="ECO:0007669"/>
    <property type="project" value="InterPro"/>
</dbReference>
<evidence type="ECO:0000259" key="5">
    <source>
        <dbReference type="SMART" id="SM01386"/>
    </source>
</evidence>
<dbReference type="Pfam" id="PF08069">
    <property type="entry name" value="Ribosomal_S13_N"/>
    <property type="match status" value="1"/>
</dbReference>
<feature type="region of interest" description="Disordered" evidence="4">
    <location>
        <begin position="1"/>
        <end position="27"/>
    </location>
</feature>
<dbReference type="Proteomes" id="UP000279259">
    <property type="component" value="Unassembled WGS sequence"/>
</dbReference>
<comment type="similarity">
    <text evidence="1">Belongs to the universal ribosomal protein uS15 family.</text>
</comment>
<feature type="compositionally biased region" description="Basic and acidic residues" evidence="4">
    <location>
        <begin position="95"/>
        <end position="116"/>
    </location>
</feature>
<keyword evidence="7" id="KW-1185">Reference proteome</keyword>
<organism evidence="6 7">
    <name type="scientific">Saitozyma podzolica</name>
    <dbReference type="NCBI Taxonomy" id="1890683"/>
    <lineage>
        <taxon>Eukaryota</taxon>
        <taxon>Fungi</taxon>
        <taxon>Dikarya</taxon>
        <taxon>Basidiomycota</taxon>
        <taxon>Agaricomycotina</taxon>
        <taxon>Tremellomycetes</taxon>
        <taxon>Tremellales</taxon>
        <taxon>Trimorphomycetaceae</taxon>
        <taxon>Saitozyma</taxon>
    </lineage>
</organism>
<dbReference type="SMART" id="SM01386">
    <property type="entry name" value="Ribosomal_S13_N"/>
    <property type="match status" value="1"/>
</dbReference>
<feature type="region of interest" description="Disordered" evidence="4">
    <location>
        <begin position="157"/>
        <end position="186"/>
    </location>
</feature>
<reference evidence="6 7" key="1">
    <citation type="submission" date="2018-11" db="EMBL/GenBank/DDBJ databases">
        <title>Genome sequence of Saitozyma podzolica DSM 27192.</title>
        <authorList>
            <person name="Aliyu H."/>
            <person name="Gorte O."/>
            <person name="Ochsenreither K."/>
        </authorList>
    </citation>
    <scope>NUCLEOTIDE SEQUENCE [LARGE SCALE GENOMIC DNA]</scope>
    <source>
        <strain evidence="6 7">DSM 27192</strain>
    </source>
</reference>
<evidence type="ECO:0000256" key="4">
    <source>
        <dbReference type="SAM" id="MobiDB-lite"/>
    </source>
</evidence>
<keyword evidence="3" id="KW-0687">Ribonucleoprotein</keyword>
<proteinExistence type="inferred from homology"/>
<gene>
    <name evidence="6" type="primary">RPS13</name>
    <name evidence="6" type="ORF">EHS25_002506</name>
</gene>
<dbReference type="AlphaFoldDB" id="A0A427YEK8"/>
<protein>
    <submittedName>
        <fullName evidence="6">Ribosomal 40S subunit protein S13</fullName>
    </submittedName>
</protein>
<accession>A0A427YEK8</accession>
<dbReference type="GO" id="GO:0070181">
    <property type="term" value="F:small ribosomal subunit rRNA binding"/>
    <property type="evidence" value="ECO:0007669"/>
    <property type="project" value="TreeGrafter"/>
</dbReference>
<comment type="caution">
    <text evidence="6">The sequence shown here is derived from an EMBL/GenBank/DDBJ whole genome shotgun (WGS) entry which is preliminary data.</text>
</comment>
<evidence type="ECO:0000256" key="1">
    <source>
        <dbReference type="ARBA" id="ARBA00008434"/>
    </source>
</evidence>
<dbReference type="Gene3D" id="4.10.860.130">
    <property type="match status" value="1"/>
</dbReference>
<dbReference type="GO" id="GO:0005730">
    <property type="term" value="C:nucleolus"/>
    <property type="evidence" value="ECO:0007669"/>
    <property type="project" value="TreeGrafter"/>
</dbReference>
<dbReference type="PANTHER" id="PTHR11885">
    <property type="entry name" value="RIBOSOMAL PROTEIN S15P/S13E"/>
    <property type="match status" value="1"/>
</dbReference>
<feature type="compositionally biased region" description="Low complexity" evidence="4">
    <location>
        <begin position="157"/>
        <end position="180"/>
    </location>
</feature>
<dbReference type="STRING" id="1890683.A0A427YEK8"/>
<keyword evidence="2" id="KW-0689">Ribosomal protein</keyword>
<dbReference type="InterPro" id="IPR012606">
    <property type="entry name" value="Ribosomal_uS15_N"/>
</dbReference>
<evidence type="ECO:0000313" key="6">
    <source>
        <dbReference type="EMBL" id="RSH89394.1"/>
    </source>
</evidence>
<feature type="domain" description="Small ribosomal subunit protein uS15 N-terminal" evidence="5">
    <location>
        <begin position="1"/>
        <end position="60"/>
    </location>
</feature>
<dbReference type="GO" id="GO:0022627">
    <property type="term" value="C:cytosolic small ribosomal subunit"/>
    <property type="evidence" value="ECO:0007669"/>
    <property type="project" value="TreeGrafter"/>
</dbReference>